<feature type="transmembrane region" description="Helical" evidence="1">
    <location>
        <begin position="216"/>
        <end position="238"/>
    </location>
</feature>
<evidence type="ECO:0000313" key="3">
    <source>
        <dbReference type="Proteomes" id="UP000028839"/>
    </source>
</evidence>
<gene>
    <name evidence="2" type="ORF">IB75_15325</name>
</gene>
<proteinExistence type="predicted"/>
<comment type="caution">
    <text evidence="2">The sequence shown here is derived from an EMBL/GenBank/DDBJ whole genome shotgun (WGS) entry which is preliminary data.</text>
</comment>
<evidence type="ECO:0000313" key="2">
    <source>
        <dbReference type="EMBL" id="KFI18222.1"/>
    </source>
</evidence>
<dbReference type="HOGENOM" id="CLU_679396_0_0_6"/>
<protein>
    <submittedName>
        <fullName evidence="2">Uncharacterized protein</fullName>
    </submittedName>
</protein>
<dbReference type="AlphaFoldDB" id="A0A0E2ZJ21"/>
<name>A0A0E2ZJ21_9GAMM</name>
<keyword evidence="1" id="KW-1133">Transmembrane helix</keyword>
<feature type="transmembrane region" description="Helical" evidence="1">
    <location>
        <begin position="20"/>
        <end position="46"/>
    </location>
</feature>
<keyword evidence="1" id="KW-0472">Membrane</keyword>
<evidence type="ECO:0000256" key="1">
    <source>
        <dbReference type="SAM" id="Phobius"/>
    </source>
</evidence>
<sequence length="407" mass="45603">MKGMLSPVPSLSTAPVFSFWRMLFVALGVMVLSGVLLAGGFLAYYLKGFTLPEVQPRVWRGNTLQLVAGQGASVGESLELQALSAGGQAIISSGRITLTAAQYPVLEYHLQGLQPDMEAVFFWRRETAPGKVISLPLRWDGEESTLMRLNHHPAWRGAIIEFGLGFRNTLPDPVVIKELDFKPLSAGTLLALVGPDWRTFGGWSQRSINFVAKGNALAPPLIGAAAWAGLALCLYVVGSIFKRRYWDWRVIGTIFLLAWLAVDIHWQAGLWQQLQATYDRYGGKGWAEKHRAAEDKLLFEFAVEIKAHLESIPQRVFLVTAKSLEEDPYTRLRVRYHLLPYNIHDYGIHLPRQAHAQRGDYVLILGATPNFIFDPEKEFLKERGGERVKLAAKKIHEATMGVLYQLR</sequence>
<dbReference type="EMBL" id="JPGN01000086">
    <property type="protein sequence ID" value="KFI18222.1"/>
    <property type="molecule type" value="Genomic_DNA"/>
</dbReference>
<dbReference type="Proteomes" id="UP000028839">
    <property type="component" value="Unassembled WGS sequence"/>
</dbReference>
<accession>A0A0E2ZJ21</accession>
<keyword evidence="1" id="KW-0812">Transmembrane</keyword>
<dbReference type="OrthoDB" id="5723632at2"/>
<feature type="transmembrane region" description="Helical" evidence="1">
    <location>
        <begin position="250"/>
        <end position="271"/>
    </location>
</feature>
<reference evidence="2 3" key="1">
    <citation type="submission" date="2014-07" db="EMBL/GenBank/DDBJ databases">
        <title>Comparative analysis of Nitrosococcus oceani genome inventories of strains from Pacific and Atlantic gyres.</title>
        <authorList>
            <person name="Lim C.K."/>
            <person name="Wang L."/>
            <person name="Sayavedra-Soto L.A."/>
            <person name="Klotz M.G."/>
        </authorList>
    </citation>
    <scope>NUCLEOTIDE SEQUENCE [LARGE SCALE GENOMIC DNA]</scope>
    <source>
        <strain evidence="2 3">C-27</strain>
    </source>
</reference>
<organism evidence="2 3">
    <name type="scientific">Nitrosococcus oceani C-27</name>
    <dbReference type="NCBI Taxonomy" id="314279"/>
    <lineage>
        <taxon>Bacteria</taxon>
        <taxon>Pseudomonadati</taxon>
        <taxon>Pseudomonadota</taxon>
        <taxon>Gammaproteobacteria</taxon>
        <taxon>Chromatiales</taxon>
        <taxon>Chromatiaceae</taxon>
        <taxon>Nitrosococcus</taxon>
    </lineage>
</organism>